<keyword evidence="1" id="KW-0328">Glycosyltransferase</keyword>
<accession>A0ABP6XZI3</accession>
<comment type="caution">
    <text evidence="3">The sequence shown here is derived from an EMBL/GenBank/DDBJ whole genome shotgun (WGS) entry which is preliminary data.</text>
</comment>
<dbReference type="SUPFAM" id="SSF53756">
    <property type="entry name" value="UDP-Glycosyltransferase/glycogen phosphorylase"/>
    <property type="match status" value="1"/>
</dbReference>
<evidence type="ECO:0000313" key="4">
    <source>
        <dbReference type="Proteomes" id="UP001500767"/>
    </source>
</evidence>
<dbReference type="RefSeq" id="WP_204910200.1">
    <property type="nucleotide sequence ID" value="NZ_BAAAYR010000004.1"/>
</dbReference>
<dbReference type="EMBL" id="BAAAYR010000004">
    <property type="protein sequence ID" value="GAA3574983.1"/>
    <property type="molecule type" value="Genomic_DNA"/>
</dbReference>
<dbReference type="Gene3D" id="3.40.50.2000">
    <property type="entry name" value="Glycogen Phosphorylase B"/>
    <property type="match status" value="2"/>
</dbReference>
<keyword evidence="4" id="KW-1185">Reference proteome</keyword>
<dbReference type="Pfam" id="PF01075">
    <property type="entry name" value="Glyco_transf_9"/>
    <property type="match status" value="1"/>
</dbReference>
<gene>
    <name evidence="3" type="ORF">GCM10022197_35050</name>
</gene>
<evidence type="ECO:0000256" key="2">
    <source>
        <dbReference type="ARBA" id="ARBA00022679"/>
    </source>
</evidence>
<proteinExistence type="predicted"/>
<name>A0ABP6XZI3_9ACTN</name>
<evidence type="ECO:0000313" key="3">
    <source>
        <dbReference type="EMBL" id="GAA3574983.1"/>
    </source>
</evidence>
<evidence type="ECO:0000256" key="1">
    <source>
        <dbReference type="ARBA" id="ARBA00022676"/>
    </source>
</evidence>
<dbReference type="CDD" id="cd03789">
    <property type="entry name" value="GT9_LPS_heptosyltransferase"/>
    <property type="match status" value="1"/>
</dbReference>
<protein>
    <submittedName>
        <fullName evidence="3">Glycosyltransferase family 9 protein</fullName>
    </submittedName>
</protein>
<organism evidence="3 4">
    <name type="scientific">Microlunatus spumicola</name>
    <dbReference type="NCBI Taxonomy" id="81499"/>
    <lineage>
        <taxon>Bacteria</taxon>
        <taxon>Bacillati</taxon>
        <taxon>Actinomycetota</taxon>
        <taxon>Actinomycetes</taxon>
        <taxon>Propionibacteriales</taxon>
        <taxon>Propionibacteriaceae</taxon>
        <taxon>Microlunatus</taxon>
    </lineage>
</organism>
<dbReference type="PANTHER" id="PTHR30160:SF1">
    <property type="entry name" value="LIPOPOLYSACCHARIDE 1,2-N-ACETYLGLUCOSAMINETRANSFERASE-RELATED"/>
    <property type="match status" value="1"/>
</dbReference>
<sequence length="378" mass="39864">MLPPSFPTGTPDDLTGDPTVGTLVGELGPRFSDVRRIAVLRGGGIGDLMFVLPAVESLAAAYPGAEIVLLGMPSHAALLADRPAPFSAVEVLPVHPGVREGTAVDPAATEAFVARVRALDLDLAVQAHGGGGNSNPFLLRLGARHTVGTAAPGAPRLERDLAYRYFQHETQRWLEVAALAGAPAVQLEAQLRGRDNRRPRDGVRPRLVVHPGATDPRRRWPAERFAAVAAAVAARGVEVVVVGDASDRDAAATIVGHARDPLVTSQADAIGLPALVDLLEDSDVVLANDSGPRHVAMAVGTATVGVFWGPNMINAAPVARRRHRVHPGWILRCPRCDAPLASGDELRCDHEESWVADVGVETVLADVLDLLQTPRHPG</sequence>
<dbReference type="InterPro" id="IPR002201">
    <property type="entry name" value="Glyco_trans_9"/>
</dbReference>
<reference evidence="4" key="1">
    <citation type="journal article" date="2019" name="Int. J. Syst. Evol. Microbiol.">
        <title>The Global Catalogue of Microorganisms (GCM) 10K type strain sequencing project: providing services to taxonomists for standard genome sequencing and annotation.</title>
        <authorList>
            <consortium name="The Broad Institute Genomics Platform"/>
            <consortium name="The Broad Institute Genome Sequencing Center for Infectious Disease"/>
            <person name="Wu L."/>
            <person name="Ma J."/>
        </authorList>
    </citation>
    <scope>NUCLEOTIDE SEQUENCE [LARGE SCALE GENOMIC DNA]</scope>
    <source>
        <strain evidence="4">JCM 16540</strain>
    </source>
</reference>
<dbReference type="PANTHER" id="PTHR30160">
    <property type="entry name" value="TETRAACYLDISACCHARIDE 4'-KINASE-RELATED"/>
    <property type="match status" value="1"/>
</dbReference>
<dbReference type="InterPro" id="IPR051199">
    <property type="entry name" value="LPS_LOS_Heptosyltrfase"/>
</dbReference>
<dbReference type="Proteomes" id="UP001500767">
    <property type="component" value="Unassembled WGS sequence"/>
</dbReference>
<keyword evidence="2" id="KW-0808">Transferase</keyword>